<dbReference type="InterPro" id="IPR036043">
    <property type="entry name" value="Phosphoglycerate_kinase_sf"/>
</dbReference>
<dbReference type="InterPro" id="IPR015911">
    <property type="entry name" value="Phosphoglycerate_kinase_CS"/>
</dbReference>
<keyword evidence="10 14" id="KW-0547">Nucleotide-binding</keyword>
<organism evidence="18 19">
    <name type="scientific">Heyndrickxia coagulans</name>
    <name type="common">Weizmannia coagulans</name>
    <dbReference type="NCBI Taxonomy" id="1398"/>
    <lineage>
        <taxon>Bacteria</taxon>
        <taxon>Bacillati</taxon>
        <taxon>Bacillota</taxon>
        <taxon>Bacilli</taxon>
        <taxon>Bacillales</taxon>
        <taxon>Bacillaceae</taxon>
        <taxon>Heyndrickxia</taxon>
    </lineage>
</organism>
<feature type="binding site" evidence="14 15">
    <location>
        <begin position="21"/>
        <end position="23"/>
    </location>
    <ligand>
        <name>substrate</name>
    </ligand>
</feature>
<dbReference type="InterPro" id="IPR001576">
    <property type="entry name" value="Phosphoglycerate_kinase"/>
</dbReference>
<dbReference type="Proteomes" id="UP000032024">
    <property type="component" value="Chromosome"/>
</dbReference>
<dbReference type="GO" id="GO:0006096">
    <property type="term" value="P:glycolytic process"/>
    <property type="evidence" value="ECO:0007669"/>
    <property type="project" value="UniProtKB-UniRule"/>
</dbReference>
<evidence type="ECO:0000256" key="3">
    <source>
        <dbReference type="ARBA" id="ARBA00004838"/>
    </source>
</evidence>
<evidence type="ECO:0000256" key="4">
    <source>
        <dbReference type="ARBA" id="ARBA00008982"/>
    </source>
</evidence>
<proteinExistence type="inferred from homology"/>
<gene>
    <name evidence="14" type="primary">pgk</name>
    <name evidence="18" type="ORF">SB48_HM08orf01714</name>
</gene>
<dbReference type="PANTHER" id="PTHR11406">
    <property type="entry name" value="PHOSPHOGLYCERATE KINASE"/>
    <property type="match status" value="1"/>
</dbReference>
<feature type="binding site" evidence="14">
    <location>
        <position position="118"/>
    </location>
    <ligand>
        <name>substrate</name>
    </ligand>
</feature>
<evidence type="ECO:0000256" key="7">
    <source>
        <dbReference type="ARBA" id="ARBA00016471"/>
    </source>
</evidence>
<keyword evidence="13 14" id="KW-0324">Glycolysis</keyword>
<feature type="binding site" evidence="14 16">
    <location>
        <begin position="350"/>
        <end position="353"/>
    </location>
    <ligand>
        <name>ATP</name>
        <dbReference type="ChEBI" id="CHEBI:30616"/>
    </ligand>
</feature>
<evidence type="ECO:0000256" key="13">
    <source>
        <dbReference type="ARBA" id="ARBA00023152"/>
    </source>
</evidence>
<feature type="binding site" evidence="14 15">
    <location>
        <begin position="59"/>
        <end position="62"/>
    </location>
    <ligand>
        <name>substrate</name>
    </ligand>
</feature>
<evidence type="ECO:0000256" key="11">
    <source>
        <dbReference type="ARBA" id="ARBA00022777"/>
    </source>
</evidence>
<evidence type="ECO:0000256" key="2">
    <source>
        <dbReference type="ARBA" id="ARBA00004496"/>
    </source>
</evidence>
<feature type="binding site" evidence="15">
    <location>
        <position position="36"/>
    </location>
    <ligand>
        <name>(2R)-3-phosphoglycerate</name>
        <dbReference type="ChEBI" id="CHEBI:58272"/>
    </ligand>
</feature>
<evidence type="ECO:0000256" key="12">
    <source>
        <dbReference type="ARBA" id="ARBA00022840"/>
    </source>
</evidence>
<dbReference type="GO" id="GO:0005524">
    <property type="term" value="F:ATP binding"/>
    <property type="evidence" value="ECO:0007669"/>
    <property type="project" value="UniProtKB-KW"/>
</dbReference>
<evidence type="ECO:0000256" key="16">
    <source>
        <dbReference type="PIRSR" id="PIRSR000724-2"/>
    </source>
</evidence>
<feature type="binding site" evidence="15">
    <location>
        <position position="118"/>
    </location>
    <ligand>
        <name>(2R)-3-phosphoglycerate</name>
        <dbReference type="ChEBI" id="CHEBI:58272"/>
    </ligand>
</feature>
<dbReference type="Pfam" id="PF00162">
    <property type="entry name" value="PGK"/>
    <property type="match status" value="1"/>
</dbReference>
<comment type="pathway">
    <text evidence="3 14">Carbohydrate degradation; glycolysis; pyruvate from D-glyceraldehyde 3-phosphate: step 2/5.</text>
</comment>
<dbReference type="RefSeq" id="WP_014097473.1">
    <property type="nucleotide sequence ID" value="NZ_CP010525.1"/>
</dbReference>
<keyword evidence="14" id="KW-0597">Phosphoprotein</keyword>
<comment type="subcellular location">
    <subcellularLocation>
        <location evidence="2 14">Cytoplasm</location>
    </subcellularLocation>
</comment>
<dbReference type="InterPro" id="IPR015824">
    <property type="entry name" value="Phosphoglycerate_kinase_N"/>
</dbReference>
<dbReference type="CDD" id="cd00318">
    <property type="entry name" value="Phosphoglycerate_kinase"/>
    <property type="match status" value="1"/>
</dbReference>
<protein>
    <recommendedName>
        <fullName evidence="7 14">Phosphoglycerate kinase</fullName>
        <ecNumber evidence="6 14">2.7.2.3</ecNumber>
    </recommendedName>
</protein>
<dbReference type="Gene3D" id="3.40.50.1260">
    <property type="entry name" value="Phosphoglycerate kinase, N-terminal domain"/>
    <property type="match status" value="2"/>
</dbReference>
<accession>A0AAN0T5A3</accession>
<feature type="modified residue" description="Phosphothreonine" evidence="14">
    <location>
        <position position="299"/>
    </location>
</feature>
<dbReference type="SUPFAM" id="SSF53748">
    <property type="entry name" value="Phosphoglycerate kinase"/>
    <property type="match status" value="1"/>
</dbReference>
<evidence type="ECO:0000256" key="6">
    <source>
        <dbReference type="ARBA" id="ARBA00013061"/>
    </source>
</evidence>
<dbReference type="GO" id="GO:0005829">
    <property type="term" value="C:cytosol"/>
    <property type="evidence" value="ECO:0007669"/>
    <property type="project" value="TreeGrafter"/>
</dbReference>
<evidence type="ECO:0000256" key="5">
    <source>
        <dbReference type="ARBA" id="ARBA00011245"/>
    </source>
</evidence>
<evidence type="ECO:0000256" key="14">
    <source>
        <dbReference type="HAMAP-Rule" id="MF_00145"/>
    </source>
</evidence>
<dbReference type="PROSITE" id="PS00111">
    <property type="entry name" value="PGLYCERATE_KINASE"/>
    <property type="match status" value="1"/>
</dbReference>
<dbReference type="AlphaFoldDB" id="A0AAN0T5A3"/>
<evidence type="ECO:0000256" key="9">
    <source>
        <dbReference type="ARBA" id="ARBA00022679"/>
    </source>
</evidence>
<dbReference type="FunFam" id="3.40.50.1260:FF:000002">
    <property type="entry name" value="Phosphoglycerate kinase"/>
    <property type="match status" value="1"/>
</dbReference>
<comment type="catalytic activity">
    <reaction evidence="1 14 17">
        <text>(2R)-3-phosphoglycerate + ATP = (2R)-3-phospho-glyceroyl phosphate + ADP</text>
        <dbReference type="Rhea" id="RHEA:14801"/>
        <dbReference type="ChEBI" id="CHEBI:30616"/>
        <dbReference type="ChEBI" id="CHEBI:57604"/>
        <dbReference type="ChEBI" id="CHEBI:58272"/>
        <dbReference type="ChEBI" id="CHEBI:456216"/>
        <dbReference type="EC" id="2.7.2.3"/>
    </reaction>
</comment>
<sequence>MNKKSIKDVELQGKRVFCRVDFNVPLKDGNVTDDTRIRAALPTIKYLVENGAKVILASHLGRPKGQVVEELRLTPVAKRLSELLGKDVKKANEAYGESVKAEISKMNNGDVLLLENVRFYPGEEKNDPELAKEFASLAELYVNDAFGAAHRAHASTEGIAHHLPAVSGFLMQKELDVLGKALSNPERPFTAIIGGAKVKDKIGVIDNLLDKVDNLIIGGGLAYTFVKAQGHEIGKSLLEEDKIDLAKSFMAKAKEKGVNFYMPVDAIVADEFSETANKKEVAIEEIPADWQALDIGPKTVELYAKVIKESKLVIWNGPMGVFEMDAYANGTKGVAEALADATGTYSIIGGGDSAAAVEKFHLAEKMDHISTGGGASLEFMEGKTLPGVAALNDK</sequence>
<evidence type="ECO:0000256" key="1">
    <source>
        <dbReference type="ARBA" id="ARBA00000642"/>
    </source>
</evidence>
<feature type="binding site" evidence="15">
    <location>
        <position position="151"/>
    </location>
    <ligand>
        <name>(2R)-3-phosphoglycerate</name>
        <dbReference type="ChEBI" id="CHEBI:58272"/>
    </ligand>
</feature>
<dbReference type="PIRSF" id="PIRSF000724">
    <property type="entry name" value="Pgk"/>
    <property type="match status" value="1"/>
</dbReference>
<feature type="binding site" evidence="14">
    <location>
        <position position="151"/>
    </location>
    <ligand>
        <name>substrate</name>
    </ligand>
</feature>
<comment type="subunit">
    <text evidence="5 14">Monomer.</text>
</comment>
<dbReference type="GO" id="GO:0006094">
    <property type="term" value="P:gluconeogenesis"/>
    <property type="evidence" value="ECO:0007669"/>
    <property type="project" value="TreeGrafter"/>
</dbReference>
<dbReference type="GO" id="GO:0004618">
    <property type="term" value="F:phosphoglycerate kinase activity"/>
    <property type="evidence" value="ECO:0007669"/>
    <property type="project" value="UniProtKB-UniRule"/>
</dbReference>
<feature type="binding site" evidence="14 16">
    <location>
        <position position="323"/>
    </location>
    <ligand>
        <name>ATP</name>
        <dbReference type="ChEBI" id="CHEBI:30616"/>
    </ligand>
</feature>
<comment type="similarity">
    <text evidence="4 14 17">Belongs to the phosphoglycerate kinase family.</text>
</comment>
<dbReference type="FunFam" id="3.40.50.1260:FF:000001">
    <property type="entry name" value="Phosphoglycerate kinase"/>
    <property type="match status" value="1"/>
</dbReference>
<comment type="caution">
    <text evidence="14">Lacks conserved residue(s) required for the propagation of feature annotation.</text>
</comment>
<evidence type="ECO:0000313" key="18">
    <source>
        <dbReference type="EMBL" id="AJO21910.1"/>
    </source>
</evidence>
<reference evidence="19" key="1">
    <citation type="submission" date="2015-01" db="EMBL/GenBank/DDBJ databases">
        <title>Comparative genome analysis of Bacillus coagulans HM-08, Clostridium butyricum HM-68, Bacillus subtilis HM-66 and Bacillus paralicheniformis BL-09.</title>
        <authorList>
            <person name="Zhang H."/>
        </authorList>
    </citation>
    <scope>NUCLEOTIDE SEQUENCE [LARGE SCALE GENOMIC DNA]</scope>
    <source>
        <strain evidence="19">HM-08</strain>
    </source>
</reference>
<keyword evidence="19" id="KW-1185">Reference proteome</keyword>
<feature type="binding site" evidence="14 16">
    <location>
        <position position="201"/>
    </location>
    <ligand>
        <name>ATP</name>
        <dbReference type="ChEBI" id="CHEBI:30616"/>
    </ligand>
</feature>
<evidence type="ECO:0000313" key="19">
    <source>
        <dbReference type="Proteomes" id="UP000032024"/>
    </source>
</evidence>
<keyword evidence="9 14" id="KW-0808">Transferase</keyword>
<evidence type="ECO:0000256" key="8">
    <source>
        <dbReference type="ARBA" id="ARBA00022490"/>
    </source>
</evidence>
<evidence type="ECO:0000256" key="17">
    <source>
        <dbReference type="RuleBase" id="RU000532"/>
    </source>
</evidence>
<feature type="binding site" evidence="14">
    <location>
        <position position="36"/>
    </location>
    <ligand>
        <name>substrate</name>
    </ligand>
</feature>
<dbReference type="EC" id="2.7.2.3" evidence="6 14"/>
<evidence type="ECO:0000256" key="15">
    <source>
        <dbReference type="PIRSR" id="PIRSR000724-1"/>
    </source>
</evidence>
<keyword evidence="12 14" id="KW-0067">ATP-binding</keyword>
<feature type="modified residue" description="Phosphoserine" evidence="14">
    <location>
        <position position="183"/>
    </location>
</feature>
<keyword evidence="11 14" id="KW-0418">Kinase</keyword>
<dbReference type="GO" id="GO:0043531">
    <property type="term" value="F:ADP binding"/>
    <property type="evidence" value="ECO:0007669"/>
    <property type="project" value="TreeGrafter"/>
</dbReference>
<dbReference type="PANTHER" id="PTHR11406:SF23">
    <property type="entry name" value="PHOSPHOGLYCERATE KINASE 1, CHLOROPLASTIC-RELATED"/>
    <property type="match status" value="1"/>
</dbReference>
<name>A0AAN0T5A3_HEYCO</name>
<evidence type="ECO:0000256" key="10">
    <source>
        <dbReference type="ARBA" id="ARBA00022741"/>
    </source>
</evidence>
<dbReference type="HAMAP" id="MF_00145">
    <property type="entry name" value="Phosphoglyc_kinase"/>
    <property type="match status" value="1"/>
</dbReference>
<dbReference type="PRINTS" id="PR00477">
    <property type="entry name" value="PHGLYCKINASE"/>
</dbReference>
<keyword evidence="8 14" id="KW-0963">Cytoplasm</keyword>
<dbReference type="EMBL" id="CP010525">
    <property type="protein sequence ID" value="AJO21910.1"/>
    <property type="molecule type" value="Genomic_DNA"/>
</dbReference>